<dbReference type="Proteomes" id="UP000184389">
    <property type="component" value="Unassembled WGS sequence"/>
</dbReference>
<dbReference type="AlphaFoldDB" id="A0A1M5WRU4"/>
<organism evidence="5 6">
    <name type="scientific">Sporanaerobacter acetigenes DSM 13106</name>
    <dbReference type="NCBI Taxonomy" id="1123281"/>
    <lineage>
        <taxon>Bacteria</taxon>
        <taxon>Bacillati</taxon>
        <taxon>Bacillota</taxon>
        <taxon>Tissierellia</taxon>
        <taxon>Tissierellales</taxon>
        <taxon>Sporanaerobacteraceae</taxon>
        <taxon>Sporanaerobacter</taxon>
    </lineage>
</organism>
<dbReference type="GO" id="GO:0005524">
    <property type="term" value="F:ATP binding"/>
    <property type="evidence" value="ECO:0007669"/>
    <property type="project" value="UniProtKB-KW"/>
</dbReference>
<evidence type="ECO:0000256" key="2">
    <source>
        <dbReference type="ARBA" id="ARBA00022741"/>
    </source>
</evidence>
<dbReference type="OrthoDB" id="9804819at2"/>
<dbReference type="InterPro" id="IPR003439">
    <property type="entry name" value="ABC_transporter-like_ATP-bd"/>
</dbReference>
<dbReference type="EMBL" id="FQXR01000005">
    <property type="protein sequence ID" value="SHH90239.1"/>
    <property type="molecule type" value="Genomic_DNA"/>
</dbReference>
<dbReference type="InterPro" id="IPR027417">
    <property type="entry name" value="P-loop_NTPase"/>
</dbReference>
<dbReference type="SMART" id="SM00382">
    <property type="entry name" value="AAA"/>
    <property type="match status" value="1"/>
</dbReference>
<accession>A0A1M5WRU4</accession>
<dbReference type="STRING" id="1123281.SAMN02745180_01372"/>
<dbReference type="PROSITE" id="PS50893">
    <property type="entry name" value="ABC_TRANSPORTER_2"/>
    <property type="match status" value="1"/>
</dbReference>
<dbReference type="CDD" id="cd03267">
    <property type="entry name" value="ABC_NatA_like"/>
    <property type="match status" value="1"/>
</dbReference>
<protein>
    <submittedName>
        <fullName evidence="5">ABC-2 type transport system ATP-binding protein</fullName>
    </submittedName>
</protein>
<dbReference type="Pfam" id="PF00005">
    <property type="entry name" value="ABC_tran"/>
    <property type="match status" value="1"/>
</dbReference>
<dbReference type="SUPFAM" id="SSF52540">
    <property type="entry name" value="P-loop containing nucleoside triphosphate hydrolases"/>
    <property type="match status" value="1"/>
</dbReference>
<evidence type="ECO:0000313" key="5">
    <source>
        <dbReference type="EMBL" id="SHH90239.1"/>
    </source>
</evidence>
<dbReference type="PANTHER" id="PTHR42711:SF1">
    <property type="entry name" value="ABC-TRANSPORT PROTEIN, ATP-BINDING COMPONENT"/>
    <property type="match status" value="1"/>
</dbReference>
<evidence type="ECO:0000313" key="6">
    <source>
        <dbReference type="Proteomes" id="UP000184389"/>
    </source>
</evidence>
<dbReference type="RefSeq" id="WP_072744046.1">
    <property type="nucleotide sequence ID" value="NZ_FQXR01000005.1"/>
</dbReference>
<dbReference type="InterPro" id="IPR050763">
    <property type="entry name" value="ABC_transporter_ATP-binding"/>
</dbReference>
<keyword evidence="2" id="KW-0547">Nucleotide-binding</keyword>
<dbReference type="GO" id="GO:0016887">
    <property type="term" value="F:ATP hydrolysis activity"/>
    <property type="evidence" value="ECO:0007669"/>
    <property type="project" value="InterPro"/>
</dbReference>
<dbReference type="PANTHER" id="PTHR42711">
    <property type="entry name" value="ABC TRANSPORTER ATP-BINDING PROTEIN"/>
    <property type="match status" value="1"/>
</dbReference>
<keyword evidence="3 5" id="KW-0067">ATP-binding</keyword>
<keyword evidence="1" id="KW-0813">Transport</keyword>
<sequence length="326" mass="36795">MHIVAEDLCKSFKVSKRSPGIANAFKNVFHREYEIINALDKVSFEIEEGELVGYIGPNGAGKSTTVKILSGILTPDSGNCQVLGKVPWKERVQYVENIGVVFGQRTQLWWDLPVIDSFELLRDIYRVPQNDYEKTKDELIERLNLGSFINTPVRQLSLGQKMRCELAASLLHSPPILFLDEPTIGLDAVSKIVVREFIKELNQEKKVTVILTTHDMDDIEALCSRVIVIGKGKILSDGSLNQLRSMVSKERRLIVELENREFGISVEGAHLIKWEGNRAFINFNPQTISPANLISTISNTYEIKDIFIENPPIEETIANLYGELKI</sequence>
<dbReference type="Gene3D" id="3.40.50.300">
    <property type="entry name" value="P-loop containing nucleotide triphosphate hydrolases"/>
    <property type="match status" value="1"/>
</dbReference>
<name>A0A1M5WRU4_9FIRM</name>
<evidence type="ECO:0000256" key="1">
    <source>
        <dbReference type="ARBA" id="ARBA00022448"/>
    </source>
</evidence>
<feature type="domain" description="ABC transporter" evidence="4">
    <location>
        <begin position="23"/>
        <end position="256"/>
    </location>
</feature>
<gene>
    <name evidence="5" type="ORF">SAMN02745180_01372</name>
</gene>
<reference evidence="5 6" key="1">
    <citation type="submission" date="2016-11" db="EMBL/GenBank/DDBJ databases">
        <authorList>
            <person name="Jaros S."/>
            <person name="Januszkiewicz K."/>
            <person name="Wedrychowicz H."/>
        </authorList>
    </citation>
    <scope>NUCLEOTIDE SEQUENCE [LARGE SCALE GENOMIC DNA]</scope>
    <source>
        <strain evidence="5 6">DSM 13106</strain>
    </source>
</reference>
<evidence type="ECO:0000259" key="4">
    <source>
        <dbReference type="PROSITE" id="PS50893"/>
    </source>
</evidence>
<evidence type="ECO:0000256" key="3">
    <source>
        <dbReference type="ARBA" id="ARBA00022840"/>
    </source>
</evidence>
<keyword evidence="6" id="KW-1185">Reference proteome</keyword>
<proteinExistence type="predicted"/>
<dbReference type="InterPro" id="IPR003593">
    <property type="entry name" value="AAA+_ATPase"/>
</dbReference>